<sequence>MNINPFDQKPWVLLSRARWHGGAFFHSGELSGIDAEAIRQRALRAIWRQLAQMTEQVLLSAIKAEECGAPSQGIRFDATIYVFTEDQLAALVQSVRADESEKAMNMLNRQAQADTTPLNGTPSLES</sequence>
<dbReference type="Proteomes" id="UP000461288">
    <property type="component" value="Unassembled WGS sequence"/>
</dbReference>
<reference evidence="2 3" key="1">
    <citation type="submission" date="2019-12" db="EMBL/GenBank/DDBJ databases">
        <title>Draft genome sequence of Pseudomonas otitidis recovered from a chicken carcass.</title>
        <authorList>
            <person name="Vieira T.R."/>
            <person name="Oliviera E.F.C."/>
            <person name="Silva N.M.V."/>
            <person name="Sambrano G.E."/>
            <person name="Cibulski S.P."/>
            <person name="Cardoso M.R.I."/>
        </authorList>
    </citation>
    <scope>NUCLEOTIDE SEQUENCE [LARGE SCALE GENOMIC DNA]</scope>
    <source>
        <strain evidence="2 3">25_K</strain>
    </source>
</reference>
<dbReference type="EMBL" id="WTFN01000027">
    <property type="protein sequence ID" value="MWK56917.1"/>
    <property type="molecule type" value="Genomic_DNA"/>
</dbReference>
<feature type="region of interest" description="Disordered" evidence="1">
    <location>
        <begin position="107"/>
        <end position="126"/>
    </location>
</feature>
<evidence type="ECO:0000313" key="2">
    <source>
        <dbReference type="EMBL" id="MWK56917.1"/>
    </source>
</evidence>
<name>A0A7X3KUZ7_9GAMM</name>
<proteinExistence type="predicted"/>
<organism evidence="2 3">
    <name type="scientific">Metapseudomonas otitidis</name>
    <dbReference type="NCBI Taxonomy" id="319939"/>
    <lineage>
        <taxon>Bacteria</taxon>
        <taxon>Pseudomonadati</taxon>
        <taxon>Pseudomonadota</taxon>
        <taxon>Gammaproteobacteria</taxon>
        <taxon>Pseudomonadales</taxon>
        <taxon>Pseudomonadaceae</taxon>
        <taxon>Metapseudomonas</taxon>
    </lineage>
</organism>
<accession>A0A7X3KUZ7</accession>
<evidence type="ECO:0000256" key="1">
    <source>
        <dbReference type="SAM" id="MobiDB-lite"/>
    </source>
</evidence>
<comment type="caution">
    <text evidence="2">The sequence shown here is derived from an EMBL/GenBank/DDBJ whole genome shotgun (WGS) entry which is preliminary data.</text>
</comment>
<gene>
    <name evidence="2" type="ORF">GO594_13100</name>
</gene>
<dbReference type="RefSeq" id="WP_160481039.1">
    <property type="nucleotide sequence ID" value="NZ_WTFN01000027.1"/>
</dbReference>
<dbReference type="AlphaFoldDB" id="A0A7X3KUZ7"/>
<protein>
    <submittedName>
        <fullName evidence="2">Uncharacterized protein</fullName>
    </submittedName>
</protein>
<evidence type="ECO:0000313" key="3">
    <source>
        <dbReference type="Proteomes" id="UP000461288"/>
    </source>
</evidence>